<dbReference type="GO" id="GO:0007166">
    <property type="term" value="P:cell surface receptor signaling pathway"/>
    <property type="evidence" value="ECO:0007669"/>
    <property type="project" value="InterPro"/>
</dbReference>
<dbReference type="Gene3D" id="2.60.220.50">
    <property type="match status" value="1"/>
</dbReference>
<dbReference type="InterPro" id="IPR000832">
    <property type="entry name" value="GPCR_2_secretin-like"/>
</dbReference>
<feature type="transmembrane region" description="Helical" evidence="10">
    <location>
        <begin position="628"/>
        <end position="648"/>
    </location>
</feature>
<feature type="domain" description="G-protein coupled receptors family 2 profile 2" evidence="12">
    <location>
        <begin position="524"/>
        <end position="794"/>
    </location>
</feature>
<comment type="subcellular location">
    <subcellularLocation>
        <location evidence="1">Membrane</location>
        <topology evidence="1">Multi-pass membrane protein</topology>
    </subcellularLocation>
</comment>
<feature type="transmembrane region" description="Helical" evidence="10">
    <location>
        <begin position="561"/>
        <end position="581"/>
    </location>
</feature>
<feature type="transmembrane region" description="Helical" evidence="10">
    <location>
        <begin position="770"/>
        <end position="793"/>
    </location>
</feature>
<dbReference type="OrthoDB" id="1100386at2759"/>
<feature type="region of interest" description="Disordered" evidence="9">
    <location>
        <begin position="90"/>
        <end position="143"/>
    </location>
</feature>
<accession>A0A7R9GGT1</accession>
<dbReference type="Pfam" id="PF00002">
    <property type="entry name" value="7tm_2"/>
    <property type="match status" value="1"/>
</dbReference>
<proteinExistence type="predicted"/>
<feature type="transmembrane region" description="Helical" evidence="10">
    <location>
        <begin position="593"/>
        <end position="616"/>
    </location>
</feature>
<keyword evidence="8" id="KW-0807">Transducer</keyword>
<keyword evidence="2 10" id="KW-0812">Transmembrane</keyword>
<feature type="compositionally biased region" description="Low complexity" evidence="9">
    <location>
        <begin position="826"/>
        <end position="844"/>
    </location>
</feature>
<organism evidence="13">
    <name type="scientific">Notodromas monacha</name>
    <dbReference type="NCBI Taxonomy" id="399045"/>
    <lineage>
        <taxon>Eukaryota</taxon>
        <taxon>Metazoa</taxon>
        <taxon>Ecdysozoa</taxon>
        <taxon>Arthropoda</taxon>
        <taxon>Crustacea</taxon>
        <taxon>Oligostraca</taxon>
        <taxon>Ostracoda</taxon>
        <taxon>Podocopa</taxon>
        <taxon>Podocopida</taxon>
        <taxon>Cypridocopina</taxon>
        <taxon>Cypridoidea</taxon>
        <taxon>Cyprididae</taxon>
        <taxon>Notodromas</taxon>
    </lineage>
</organism>
<evidence type="ECO:0000256" key="10">
    <source>
        <dbReference type="SAM" id="Phobius"/>
    </source>
</evidence>
<feature type="region of interest" description="Disordered" evidence="9">
    <location>
        <begin position="826"/>
        <end position="851"/>
    </location>
</feature>
<evidence type="ECO:0000259" key="12">
    <source>
        <dbReference type="PROSITE" id="PS50261"/>
    </source>
</evidence>
<dbReference type="AlphaFoldDB" id="A0A7R9GGT1"/>
<evidence type="ECO:0000313" key="13">
    <source>
        <dbReference type="EMBL" id="CAD7280035.1"/>
    </source>
</evidence>
<feature type="region of interest" description="Disordered" evidence="9">
    <location>
        <begin position="881"/>
        <end position="924"/>
    </location>
</feature>
<evidence type="ECO:0000256" key="2">
    <source>
        <dbReference type="ARBA" id="ARBA00022692"/>
    </source>
</evidence>
<evidence type="ECO:0000256" key="4">
    <source>
        <dbReference type="ARBA" id="ARBA00022989"/>
    </source>
</evidence>
<feature type="transmembrane region" description="Helical" evidence="10">
    <location>
        <begin position="741"/>
        <end position="764"/>
    </location>
</feature>
<keyword evidence="14" id="KW-1185">Reference proteome</keyword>
<dbReference type="PANTHER" id="PTHR12011">
    <property type="entry name" value="ADHESION G-PROTEIN COUPLED RECEPTOR"/>
    <property type="match status" value="1"/>
</dbReference>
<feature type="transmembrane region" description="Helical" evidence="10">
    <location>
        <begin position="523"/>
        <end position="549"/>
    </location>
</feature>
<dbReference type="GO" id="GO:0004930">
    <property type="term" value="F:G protein-coupled receptor activity"/>
    <property type="evidence" value="ECO:0007669"/>
    <property type="project" value="UniProtKB-KW"/>
</dbReference>
<keyword evidence="4 10" id="KW-1133">Transmembrane helix</keyword>
<dbReference type="SUPFAM" id="SSF81321">
    <property type="entry name" value="Family A G protein-coupled receptor-like"/>
    <property type="match status" value="1"/>
</dbReference>
<dbReference type="InterPro" id="IPR017981">
    <property type="entry name" value="GPCR_2-like_7TM"/>
</dbReference>
<dbReference type="Gene3D" id="4.10.1240.10">
    <property type="entry name" value="GPCR, family 2, extracellular hormone receptor domain"/>
    <property type="match status" value="1"/>
</dbReference>
<dbReference type="GO" id="GO:0005886">
    <property type="term" value="C:plasma membrane"/>
    <property type="evidence" value="ECO:0007669"/>
    <property type="project" value="TreeGrafter"/>
</dbReference>
<dbReference type="EMBL" id="OA883937">
    <property type="protein sequence ID" value="CAD7280035.1"/>
    <property type="molecule type" value="Genomic_DNA"/>
</dbReference>
<gene>
    <name evidence="13" type="ORF">NMOB1V02_LOCUS7699</name>
</gene>
<evidence type="ECO:0000256" key="3">
    <source>
        <dbReference type="ARBA" id="ARBA00022729"/>
    </source>
</evidence>
<evidence type="ECO:0000256" key="6">
    <source>
        <dbReference type="ARBA" id="ARBA00023136"/>
    </source>
</evidence>
<feature type="transmembrane region" description="Helical" evidence="10">
    <location>
        <begin position="697"/>
        <end position="721"/>
    </location>
</feature>
<dbReference type="PROSITE" id="PS50227">
    <property type="entry name" value="G_PROTEIN_RECEP_F2_3"/>
    <property type="match status" value="1"/>
</dbReference>
<keyword evidence="5" id="KW-0297">G-protein coupled receptor</keyword>
<dbReference type="InterPro" id="IPR001879">
    <property type="entry name" value="GPCR_2_extracellular_dom"/>
</dbReference>
<evidence type="ECO:0000256" key="5">
    <source>
        <dbReference type="ARBA" id="ARBA00023040"/>
    </source>
</evidence>
<name>A0A7R9GGT1_9CRUS</name>
<dbReference type="SMART" id="SM00008">
    <property type="entry name" value="HormR"/>
    <property type="match status" value="1"/>
</dbReference>
<feature type="compositionally biased region" description="Low complexity" evidence="9">
    <location>
        <begin position="92"/>
        <end position="131"/>
    </location>
</feature>
<dbReference type="InterPro" id="IPR046338">
    <property type="entry name" value="GAIN_dom_sf"/>
</dbReference>
<evidence type="ECO:0000256" key="9">
    <source>
        <dbReference type="SAM" id="MobiDB-lite"/>
    </source>
</evidence>
<sequence>MGLMQYNNRNHREFYVHPETVSSSDGARPAQVIKPDQPRTGMVVRVNSGGGANSGVAGDPVTTRLANGGDQNLAAICSLAPIISEVVQEPQTTTPPITTESSSASTTTTSRTTTITTTTATTAKATAPKSTVAQEMTTDEVKTKKPPLLKTRFCRGTDLSEIEDSYEFPRAREGEVAERNCPLGWAGVARWRCGEGGEWASKYPDFSDCASPLNIEDALMKLNSSEMTNPAEILYRVAKEAYESPVSGSELPKIGAFLEQAADEQAEYIAELPQELAKESALQFLTRVSNLTTSILRKPIIWETIPAKSKKSAATKVQNGVEKAALQLASKLEEGDSRKISTEGISIRTLKEAFNPSSVKDIVFKYNDSELTIPAEWINSMMDPRKKSLEVAFFGYNDLHKVLESYKNMEGEEYFENGDDEMQSVDGSGVGKVDGLNSQIIGASVNFGKRRIARMAQDLANSGYNAETSVDGPRIKFRNLRTVDVNDGNGSVMCSYWHIGRDEWATDGCRMVLLTPSETMKKAMTWITISGCILSIICMLLTATIFTFVKSIGGETASIHRNLCLCLSFAEIVLLAGLDATSSKLGCSFVAALLHYLFLVAFGWMLVEGVQIYLMVTQVFQSKKSNKIWFVICAFGIPALIVGITAAATKGSVYGTRHQYENFTFLRERNMPRKFYFLQNKYENFFFNSCWFEPGSAAFLSFVVPLAVVITVNAFILIVALRKATHRNQKKPLDTRDEIRVWAKGATSLSFLLGLTWIFGFFMVGHGSSISAIIFTVLNSTQGIFIFLFYVVMNKRTRRETLKKIDRTFPIFHPLLAQFVPELSTSGGTKKGTSSGTRTTSASGEHSVSKVCRENTHRSTLKWLKWKYTLHITKSTDSAAPFSFDTEDNVQSSPERSPAIPENDGSDTQRQMNPMAKHNHNDSD</sequence>
<keyword evidence="3" id="KW-0732">Signal</keyword>
<evidence type="ECO:0000259" key="11">
    <source>
        <dbReference type="PROSITE" id="PS50227"/>
    </source>
</evidence>
<dbReference type="Proteomes" id="UP000678499">
    <property type="component" value="Unassembled WGS sequence"/>
</dbReference>
<reference evidence="13" key="1">
    <citation type="submission" date="2020-11" db="EMBL/GenBank/DDBJ databases">
        <authorList>
            <person name="Tran Van P."/>
        </authorList>
    </citation>
    <scope>NUCLEOTIDE SEQUENCE</scope>
</reference>
<dbReference type="EMBL" id="CAJPEX010001900">
    <property type="protein sequence ID" value="CAG0920187.1"/>
    <property type="molecule type" value="Genomic_DNA"/>
</dbReference>
<evidence type="ECO:0000256" key="7">
    <source>
        <dbReference type="ARBA" id="ARBA00023170"/>
    </source>
</evidence>
<evidence type="ECO:0000256" key="1">
    <source>
        <dbReference type="ARBA" id="ARBA00004141"/>
    </source>
</evidence>
<keyword evidence="6 10" id="KW-0472">Membrane</keyword>
<evidence type="ECO:0000313" key="14">
    <source>
        <dbReference type="Proteomes" id="UP000678499"/>
    </source>
</evidence>
<dbReference type="InterPro" id="IPR036445">
    <property type="entry name" value="GPCR_2_extracell_dom_sf"/>
</dbReference>
<dbReference type="Pfam" id="PF02793">
    <property type="entry name" value="HRM"/>
    <property type="match status" value="1"/>
</dbReference>
<dbReference type="PANTHER" id="PTHR12011:SF347">
    <property type="entry name" value="FI21270P1-RELATED"/>
    <property type="match status" value="1"/>
</dbReference>
<keyword evidence="7" id="KW-0675">Receptor</keyword>
<dbReference type="Gene3D" id="1.20.1070.10">
    <property type="entry name" value="Rhodopsin 7-helix transmembrane proteins"/>
    <property type="match status" value="1"/>
</dbReference>
<dbReference type="PROSITE" id="PS50261">
    <property type="entry name" value="G_PROTEIN_RECEP_F2_4"/>
    <property type="match status" value="1"/>
</dbReference>
<evidence type="ECO:0000256" key="8">
    <source>
        <dbReference type="ARBA" id="ARBA00023224"/>
    </source>
</evidence>
<protein>
    <submittedName>
        <fullName evidence="13">Uncharacterized protein</fullName>
    </submittedName>
</protein>
<feature type="domain" description="G-protein coupled receptors family 2 profile 1" evidence="11">
    <location>
        <begin position="153"/>
        <end position="213"/>
    </location>
</feature>